<reference evidence="1 2" key="4">
    <citation type="journal article" date="2011" name="BMC Genomics">
        <title>RNA-Seq improves annotation of protein-coding genes in the cucumber genome.</title>
        <authorList>
            <person name="Li Z."/>
            <person name="Zhang Z."/>
            <person name="Yan P."/>
            <person name="Huang S."/>
            <person name="Fei Z."/>
            <person name="Lin K."/>
        </authorList>
    </citation>
    <scope>NUCLEOTIDE SEQUENCE [LARGE SCALE GENOMIC DNA]</scope>
    <source>
        <strain evidence="2">cv. 9930</strain>
    </source>
</reference>
<protein>
    <submittedName>
        <fullName evidence="1">Uncharacterized protein</fullName>
    </submittedName>
</protein>
<evidence type="ECO:0000313" key="2">
    <source>
        <dbReference type="Proteomes" id="UP000029981"/>
    </source>
</evidence>
<dbReference type="Proteomes" id="UP000029981">
    <property type="component" value="Chromosome 1"/>
</dbReference>
<dbReference type="Gramene" id="KGN63782">
    <property type="protein sequence ID" value="KGN63782"/>
    <property type="gene ID" value="Csa_1G015750"/>
</dbReference>
<name>A0A0A0LSK7_CUCSA</name>
<dbReference type="EMBL" id="CM002922">
    <property type="protein sequence ID" value="KGN63782.1"/>
    <property type="molecule type" value="Genomic_DNA"/>
</dbReference>
<reference evidence="1 2" key="3">
    <citation type="journal article" date="2010" name="BMC Genomics">
        <title>Transcriptome sequencing and comparative analysis of cucumber flowers with different sex types.</title>
        <authorList>
            <person name="Guo S."/>
            <person name="Zheng Y."/>
            <person name="Joung J.G."/>
            <person name="Liu S."/>
            <person name="Zhang Z."/>
            <person name="Crasta O.R."/>
            <person name="Sobral B.W."/>
            <person name="Xu Y."/>
            <person name="Huang S."/>
            <person name="Fei Z."/>
        </authorList>
    </citation>
    <scope>NUCLEOTIDE SEQUENCE [LARGE SCALE GENOMIC DNA]</scope>
    <source>
        <strain evidence="2">cv. 9930</strain>
    </source>
</reference>
<sequence>MNLHPLCASSQYPEPKKDQLVSIIHHILRAHRPLYLYAMESLIGSRDLYFEAPIFFSLWVHRGVPYPSLPRTARDEVMRRILRRQLAVER</sequence>
<reference evidence="1 2" key="2">
    <citation type="journal article" date="2009" name="PLoS ONE">
        <title>An integrated genetic and cytogenetic map of the cucumber genome.</title>
        <authorList>
            <person name="Ren Y."/>
            <person name="Zhang Z."/>
            <person name="Liu J."/>
            <person name="Staub J.E."/>
            <person name="Han Y."/>
            <person name="Cheng Z."/>
            <person name="Li X."/>
            <person name="Lu J."/>
            <person name="Miao H."/>
            <person name="Kang H."/>
            <person name="Xie B."/>
            <person name="Gu X."/>
            <person name="Wang X."/>
            <person name="Du Y."/>
            <person name="Jin W."/>
            <person name="Huang S."/>
        </authorList>
    </citation>
    <scope>NUCLEOTIDE SEQUENCE [LARGE SCALE GENOMIC DNA]</scope>
    <source>
        <strain evidence="2">cv. 9930</strain>
    </source>
</reference>
<reference evidence="1 2" key="1">
    <citation type="journal article" date="2009" name="Nat. Genet.">
        <title>The genome of the cucumber, Cucumis sativus L.</title>
        <authorList>
            <person name="Huang S."/>
            <person name="Li R."/>
            <person name="Zhang Z."/>
            <person name="Li L."/>
            <person name="Gu X."/>
            <person name="Fan W."/>
            <person name="Lucas W.J."/>
            <person name="Wang X."/>
            <person name="Xie B."/>
            <person name="Ni P."/>
            <person name="Ren Y."/>
            <person name="Zhu H."/>
            <person name="Li J."/>
            <person name="Lin K."/>
            <person name="Jin W."/>
            <person name="Fei Z."/>
            <person name="Li G."/>
            <person name="Staub J."/>
            <person name="Kilian A."/>
            <person name="van der Vossen E.A."/>
            <person name="Wu Y."/>
            <person name="Guo J."/>
            <person name="He J."/>
            <person name="Jia Z."/>
            <person name="Ren Y."/>
            <person name="Tian G."/>
            <person name="Lu Y."/>
            <person name="Ruan J."/>
            <person name="Qian W."/>
            <person name="Wang M."/>
            <person name="Huang Q."/>
            <person name="Li B."/>
            <person name="Xuan Z."/>
            <person name="Cao J."/>
            <person name="Asan"/>
            <person name="Wu Z."/>
            <person name="Zhang J."/>
            <person name="Cai Q."/>
            <person name="Bai Y."/>
            <person name="Zhao B."/>
            <person name="Han Y."/>
            <person name="Li Y."/>
            <person name="Li X."/>
            <person name="Wang S."/>
            <person name="Shi Q."/>
            <person name="Liu S."/>
            <person name="Cho W.K."/>
            <person name="Kim J.Y."/>
            <person name="Xu Y."/>
            <person name="Heller-Uszynska K."/>
            <person name="Miao H."/>
            <person name="Cheng Z."/>
            <person name="Zhang S."/>
            <person name="Wu J."/>
            <person name="Yang Y."/>
            <person name="Kang H."/>
            <person name="Li M."/>
            <person name="Liang H."/>
            <person name="Ren X."/>
            <person name="Shi Z."/>
            <person name="Wen M."/>
            <person name="Jian M."/>
            <person name="Yang H."/>
            <person name="Zhang G."/>
            <person name="Yang Z."/>
            <person name="Chen R."/>
            <person name="Liu S."/>
            <person name="Li J."/>
            <person name="Ma L."/>
            <person name="Liu H."/>
            <person name="Zhou Y."/>
            <person name="Zhao J."/>
            <person name="Fang X."/>
            <person name="Li G."/>
            <person name="Fang L."/>
            <person name="Li Y."/>
            <person name="Liu D."/>
            <person name="Zheng H."/>
            <person name="Zhang Y."/>
            <person name="Qin N."/>
            <person name="Li Z."/>
            <person name="Yang G."/>
            <person name="Yang S."/>
            <person name="Bolund L."/>
            <person name="Kristiansen K."/>
            <person name="Zheng H."/>
            <person name="Li S."/>
            <person name="Zhang X."/>
            <person name="Yang H."/>
            <person name="Wang J."/>
            <person name="Sun R."/>
            <person name="Zhang B."/>
            <person name="Jiang S."/>
            <person name="Wang J."/>
            <person name="Du Y."/>
            <person name="Li S."/>
        </authorList>
    </citation>
    <scope>NUCLEOTIDE SEQUENCE [LARGE SCALE GENOMIC DNA]</scope>
    <source>
        <strain evidence="2">cv. 9930</strain>
    </source>
</reference>
<evidence type="ECO:0000313" key="1">
    <source>
        <dbReference type="EMBL" id="KGN63782.1"/>
    </source>
</evidence>
<gene>
    <name evidence="1" type="ORF">Csa_1G015750</name>
</gene>
<accession>A0A0A0LSK7</accession>
<keyword evidence="2" id="KW-1185">Reference proteome</keyword>
<proteinExistence type="predicted"/>
<dbReference type="AlphaFoldDB" id="A0A0A0LSK7"/>
<organism evidence="1 2">
    <name type="scientific">Cucumis sativus</name>
    <name type="common">Cucumber</name>
    <dbReference type="NCBI Taxonomy" id="3659"/>
    <lineage>
        <taxon>Eukaryota</taxon>
        <taxon>Viridiplantae</taxon>
        <taxon>Streptophyta</taxon>
        <taxon>Embryophyta</taxon>
        <taxon>Tracheophyta</taxon>
        <taxon>Spermatophyta</taxon>
        <taxon>Magnoliopsida</taxon>
        <taxon>eudicotyledons</taxon>
        <taxon>Gunneridae</taxon>
        <taxon>Pentapetalae</taxon>
        <taxon>rosids</taxon>
        <taxon>fabids</taxon>
        <taxon>Cucurbitales</taxon>
        <taxon>Cucurbitaceae</taxon>
        <taxon>Benincaseae</taxon>
        <taxon>Cucumis</taxon>
    </lineage>
</organism>